<keyword evidence="3" id="KW-1185">Reference proteome</keyword>
<feature type="domain" description="Flavodoxin-like" evidence="1">
    <location>
        <begin position="7"/>
        <end position="167"/>
    </location>
</feature>
<dbReference type="RefSeq" id="WP_005437910.1">
    <property type="nucleotide sequence ID" value="NZ_CM001466.1"/>
</dbReference>
<dbReference type="InterPro" id="IPR026816">
    <property type="entry name" value="Flavodoxin_dom"/>
</dbReference>
<evidence type="ECO:0000313" key="2">
    <source>
        <dbReference type="EMBL" id="EHY87242.1"/>
    </source>
</evidence>
<dbReference type="AlphaFoldDB" id="H8G682"/>
<dbReference type="SUPFAM" id="SSF52218">
    <property type="entry name" value="Flavoproteins"/>
    <property type="match status" value="1"/>
</dbReference>
<dbReference type="PROSITE" id="PS50902">
    <property type="entry name" value="FLAVODOXIN_LIKE"/>
    <property type="match status" value="1"/>
</dbReference>
<dbReference type="OrthoDB" id="129384at2"/>
<gene>
    <name evidence="2" type="ORF">SacazDRAFT_00259</name>
</gene>
<proteinExistence type="predicted"/>
<dbReference type="HOGENOM" id="CLU_094839_1_0_11"/>
<accession>H8G682</accession>
<sequence>MNVSGKVLVAYATAAGSTEGVASFVADRLRRRGGRVDVIPVDDVPSVEPYDTVVLGSAVHNRAFLPQATTFAHEHRNTLRTKSVWLFSVGIGPSLRGPLGRKLGRVVPKHIAAIRDGVEARDYHAFAGVVPREGSPLMARVLLRLFGGRYGDLRDWDAIESWAGRIPVHQDVAEM</sequence>
<name>H8G682_9PSEU</name>
<dbReference type="GO" id="GO:0010181">
    <property type="term" value="F:FMN binding"/>
    <property type="evidence" value="ECO:0007669"/>
    <property type="project" value="InterPro"/>
</dbReference>
<organism evidence="2 3">
    <name type="scientific">Saccharomonospora azurea NA-128</name>
    <dbReference type="NCBI Taxonomy" id="882081"/>
    <lineage>
        <taxon>Bacteria</taxon>
        <taxon>Bacillati</taxon>
        <taxon>Actinomycetota</taxon>
        <taxon>Actinomycetes</taxon>
        <taxon>Pseudonocardiales</taxon>
        <taxon>Pseudonocardiaceae</taxon>
        <taxon>Saccharomonospora</taxon>
    </lineage>
</organism>
<dbReference type="Pfam" id="PF12724">
    <property type="entry name" value="Flavodoxin_5"/>
    <property type="match status" value="1"/>
</dbReference>
<dbReference type="Gene3D" id="3.40.50.360">
    <property type="match status" value="1"/>
</dbReference>
<dbReference type="InterPro" id="IPR052200">
    <property type="entry name" value="Protoporphyrinogen_IX_DH"/>
</dbReference>
<dbReference type="InterPro" id="IPR029039">
    <property type="entry name" value="Flavoprotein-like_sf"/>
</dbReference>
<dbReference type="EMBL" id="CM001466">
    <property type="protein sequence ID" value="EHY87242.1"/>
    <property type="molecule type" value="Genomic_DNA"/>
</dbReference>
<evidence type="ECO:0000259" key="1">
    <source>
        <dbReference type="PROSITE" id="PS50902"/>
    </source>
</evidence>
<reference evidence="2 3" key="1">
    <citation type="journal article" date="2012" name="Stand. Genomic Sci.">
        <title>Genome sequence of the soil bacterium Saccharomonospora azurea type strain (NA-128(T)).</title>
        <authorList>
            <person name="Klenk H.P."/>
            <person name="Held B."/>
            <person name="Lucas S."/>
            <person name="Lapidus A."/>
            <person name="Copeland A."/>
            <person name="Hammon N."/>
            <person name="Pitluck S."/>
            <person name="Goodwin L.A."/>
            <person name="Han C."/>
            <person name="Tapia R."/>
            <person name="Brambilla E.M."/>
            <person name="Potter G."/>
            <person name="Land M."/>
            <person name="Ivanova N."/>
            <person name="Rohde M."/>
            <person name="Goker M."/>
            <person name="Detter J.C."/>
            <person name="Kyrpides N.C."/>
            <person name="Woyke T."/>
        </authorList>
    </citation>
    <scope>NUCLEOTIDE SEQUENCE [LARGE SCALE GENOMIC DNA]</scope>
    <source>
        <strain evidence="2 3">NA-128</strain>
    </source>
</reference>
<dbReference type="GO" id="GO:0070819">
    <property type="term" value="F:menaquinone-dependent protoporphyrinogen oxidase activity"/>
    <property type="evidence" value="ECO:0007669"/>
    <property type="project" value="TreeGrafter"/>
</dbReference>
<dbReference type="InterPro" id="IPR008254">
    <property type="entry name" value="Flavodoxin/NO_synth"/>
</dbReference>
<dbReference type="Proteomes" id="UP000004705">
    <property type="component" value="Chromosome"/>
</dbReference>
<protein>
    <submittedName>
        <fullName evidence="2">Flavodoxin</fullName>
    </submittedName>
</protein>
<dbReference type="PANTHER" id="PTHR38030">
    <property type="entry name" value="PROTOPORPHYRINOGEN IX DEHYDROGENASE [MENAQUINONE]"/>
    <property type="match status" value="1"/>
</dbReference>
<dbReference type="GO" id="GO:0006783">
    <property type="term" value="P:heme biosynthetic process"/>
    <property type="evidence" value="ECO:0007669"/>
    <property type="project" value="TreeGrafter"/>
</dbReference>
<evidence type="ECO:0000313" key="3">
    <source>
        <dbReference type="Proteomes" id="UP000004705"/>
    </source>
</evidence>
<dbReference type="PANTHER" id="PTHR38030:SF2">
    <property type="entry name" value="PROTOPORPHYRINOGEN IX DEHYDROGENASE [QUINONE]"/>
    <property type="match status" value="1"/>
</dbReference>